<sequence>MANSEFVQGIFDTDSCILTISSKFTRSFKVGDQISQLESHIRIERLTTWAREQLLISDKGIIAEI</sequence>
<gene>
    <name evidence="1" type="ORF">NCTC10736_03887</name>
</gene>
<accession>A0A380BVM0</accession>
<evidence type="ECO:0000313" key="2">
    <source>
        <dbReference type="Proteomes" id="UP000255061"/>
    </source>
</evidence>
<proteinExistence type="predicted"/>
<dbReference type="Proteomes" id="UP000255061">
    <property type="component" value="Unassembled WGS sequence"/>
</dbReference>
<organism evidence="1 2">
    <name type="scientific">Shewanella morhuae</name>
    <dbReference type="NCBI Taxonomy" id="365591"/>
    <lineage>
        <taxon>Bacteria</taxon>
        <taxon>Pseudomonadati</taxon>
        <taxon>Pseudomonadota</taxon>
        <taxon>Gammaproteobacteria</taxon>
        <taxon>Alteromonadales</taxon>
        <taxon>Shewanellaceae</taxon>
        <taxon>Shewanella</taxon>
    </lineage>
</organism>
<protein>
    <submittedName>
        <fullName evidence="1">Uncharacterized protein</fullName>
    </submittedName>
</protein>
<reference evidence="1 2" key="1">
    <citation type="submission" date="2018-06" db="EMBL/GenBank/DDBJ databases">
        <authorList>
            <consortium name="Pathogen Informatics"/>
            <person name="Doyle S."/>
        </authorList>
    </citation>
    <scope>NUCLEOTIDE SEQUENCE [LARGE SCALE GENOMIC DNA]</scope>
    <source>
        <strain evidence="1 2">NCTC10736</strain>
    </source>
</reference>
<dbReference type="AlphaFoldDB" id="A0A380BVM0"/>
<name>A0A380BVM0_9GAMM</name>
<dbReference type="EMBL" id="UGYV01000004">
    <property type="protein sequence ID" value="SUJ07906.1"/>
    <property type="molecule type" value="Genomic_DNA"/>
</dbReference>
<evidence type="ECO:0000313" key="1">
    <source>
        <dbReference type="EMBL" id="SUJ07906.1"/>
    </source>
</evidence>